<gene>
    <name evidence="6" type="ORF">ACFFPI_00405</name>
</gene>
<dbReference type="InterPro" id="IPR036388">
    <property type="entry name" value="WH-like_DNA-bd_sf"/>
</dbReference>
<accession>A0ABV5UJD0</accession>
<sequence length="265" mass="28143">MADSRTSRSAEGLGSSSPAPAVTRAAAVMDALAAAPSGRLTLSDLSRELGIPKSSTSNLLLALEEARLITREGADFSLGRKLVELGAAYLSRLDEVQEFYKFCEQAPTLSGETVRIAMIDGDHIIYLARYEGHPAVRLTSNIGDKMPLSLSAVGKVLLAQLHDHDIEEMFPDDVELPVMTPKSLRSAAELKAQVAAIRKQGYALEDEESTLGVVCLAVPVPTHGAHGPSLGLSVTALKATFSEEQAALMVKELKELAHSLGNPMG</sequence>
<dbReference type="InterPro" id="IPR036390">
    <property type="entry name" value="WH_DNA-bd_sf"/>
</dbReference>
<evidence type="ECO:0000259" key="5">
    <source>
        <dbReference type="PROSITE" id="PS51078"/>
    </source>
</evidence>
<dbReference type="Pfam" id="PF09339">
    <property type="entry name" value="HTH_IclR"/>
    <property type="match status" value="1"/>
</dbReference>
<feature type="domain" description="IclR-ED" evidence="5">
    <location>
        <begin position="81"/>
        <end position="265"/>
    </location>
</feature>
<keyword evidence="2" id="KW-0238">DNA-binding</keyword>
<feature type="domain" description="HTH iclR-type" evidence="4">
    <location>
        <begin position="19"/>
        <end position="80"/>
    </location>
</feature>
<dbReference type="PANTHER" id="PTHR30136:SF24">
    <property type="entry name" value="HTH-TYPE TRANSCRIPTIONAL REPRESSOR ALLR"/>
    <property type="match status" value="1"/>
</dbReference>
<comment type="caution">
    <text evidence="6">The sequence shown here is derived from an EMBL/GenBank/DDBJ whole genome shotgun (WGS) entry which is preliminary data.</text>
</comment>
<dbReference type="SUPFAM" id="SSF55781">
    <property type="entry name" value="GAF domain-like"/>
    <property type="match status" value="1"/>
</dbReference>
<protein>
    <submittedName>
        <fullName evidence="6">IclR family transcriptional regulator</fullName>
    </submittedName>
</protein>
<proteinExistence type="predicted"/>
<dbReference type="Gene3D" id="1.10.10.10">
    <property type="entry name" value="Winged helix-like DNA-binding domain superfamily/Winged helix DNA-binding domain"/>
    <property type="match status" value="1"/>
</dbReference>
<dbReference type="PROSITE" id="PS51078">
    <property type="entry name" value="ICLR_ED"/>
    <property type="match status" value="1"/>
</dbReference>
<evidence type="ECO:0000259" key="4">
    <source>
        <dbReference type="PROSITE" id="PS51077"/>
    </source>
</evidence>
<dbReference type="SMART" id="SM00346">
    <property type="entry name" value="HTH_ICLR"/>
    <property type="match status" value="1"/>
</dbReference>
<organism evidence="6 7">
    <name type="scientific">Arthrobacter methylotrophus</name>
    <dbReference type="NCBI Taxonomy" id="121291"/>
    <lineage>
        <taxon>Bacteria</taxon>
        <taxon>Bacillati</taxon>
        <taxon>Actinomycetota</taxon>
        <taxon>Actinomycetes</taxon>
        <taxon>Micrococcales</taxon>
        <taxon>Micrococcaceae</taxon>
        <taxon>Arthrobacter</taxon>
    </lineage>
</organism>
<dbReference type="InterPro" id="IPR050707">
    <property type="entry name" value="HTH_MetabolicPath_Reg"/>
</dbReference>
<dbReference type="InterPro" id="IPR014757">
    <property type="entry name" value="Tscrpt_reg_IclR_C"/>
</dbReference>
<dbReference type="InterPro" id="IPR005471">
    <property type="entry name" value="Tscrpt_reg_IclR_N"/>
</dbReference>
<keyword evidence="1" id="KW-0805">Transcription regulation</keyword>
<dbReference type="Pfam" id="PF01614">
    <property type="entry name" value="IclR_C"/>
    <property type="match status" value="1"/>
</dbReference>
<dbReference type="EMBL" id="JBHMBH010000003">
    <property type="protein sequence ID" value="MFB9712618.1"/>
    <property type="molecule type" value="Genomic_DNA"/>
</dbReference>
<evidence type="ECO:0000313" key="7">
    <source>
        <dbReference type="Proteomes" id="UP001589536"/>
    </source>
</evidence>
<evidence type="ECO:0000256" key="3">
    <source>
        <dbReference type="ARBA" id="ARBA00023163"/>
    </source>
</evidence>
<evidence type="ECO:0000256" key="2">
    <source>
        <dbReference type="ARBA" id="ARBA00023125"/>
    </source>
</evidence>
<keyword evidence="3" id="KW-0804">Transcription</keyword>
<dbReference type="InterPro" id="IPR029016">
    <property type="entry name" value="GAF-like_dom_sf"/>
</dbReference>
<dbReference type="SUPFAM" id="SSF46785">
    <property type="entry name" value="Winged helix' DNA-binding domain"/>
    <property type="match status" value="1"/>
</dbReference>
<evidence type="ECO:0000256" key="1">
    <source>
        <dbReference type="ARBA" id="ARBA00023015"/>
    </source>
</evidence>
<evidence type="ECO:0000313" key="6">
    <source>
        <dbReference type="EMBL" id="MFB9712618.1"/>
    </source>
</evidence>
<name>A0ABV5UJD0_9MICC</name>
<keyword evidence="7" id="KW-1185">Reference proteome</keyword>
<dbReference type="Proteomes" id="UP001589536">
    <property type="component" value="Unassembled WGS sequence"/>
</dbReference>
<dbReference type="PROSITE" id="PS51077">
    <property type="entry name" value="HTH_ICLR"/>
    <property type="match status" value="1"/>
</dbReference>
<dbReference type="PANTHER" id="PTHR30136">
    <property type="entry name" value="HELIX-TURN-HELIX TRANSCRIPTIONAL REGULATOR, ICLR FAMILY"/>
    <property type="match status" value="1"/>
</dbReference>
<dbReference type="RefSeq" id="WP_028267508.1">
    <property type="nucleotide sequence ID" value="NZ_BAABED010000001.1"/>
</dbReference>
<reference evidence="6 7" key="1">
    <citation type="submission" date="2024-09" db="EMBL/GenBank/DDBJ databases">
        <authorList>
            <person name="Sun Q."/>
            <person name="Mori K."/>
        </authorList>
    </citation>
    <scope>NUCLEOTIDE SEQUENCE [LARGE SCALE GENOMIC DNA]</scope>
    <source>
        <strain evidence="6 7">JCM 13519</strain>
    </source>
</reference>
<dbReference type="Gene3D" id="3.30.450.40">
    <property type="match status" value="1"/>
</dbReference>